<gene>
    <name evidence="2" type="ORF">PSFLO_03598</name>
</gene>
<proteinExistence type="predicted"/>
<organism evidence="2 3">
    <name type="scientific">Pseudozyma flocculosa</name>
    <dbReference type="NCBI Taxonomy" id="84751"/>
    <lineage>
        <taxon>Eukaryota</taxon>
        <taxon>Fungi</taxon>
        <taxon>Dikarya</taxon>
        <taxon>Basidiomycota</taxon>
        <taxon>Ustilaginomycotina</taxon>
        <taxon>Ustilaginomycetes</taxon>
        <taxon>Ustilaginales</taxon>
        <taxon>Ustilaginaceae</taxon>
        <taxon>Pseudozyma</taxon>
    </lineage>
</organism>
<sequence>MASRGSLADPGSRSAAQRTVTYGDQSQRRRSCATCKAECPGREILCRELRLLAPVRHLDSSTGVLHSTKHAENGAVSSHQASEKIDGEATSEGSTDRRSEPKAGFSGTDGPLKLDGTTTWTSSKRSDSGCRSRAKRGDQARPPGNGRAGTAQVSAMVLTFWVMSTIPGAAASFRCCAHTRIGVSVLEEIHPCTTAGTVVSACRTPEVEAASAALLSDPPTAYSSVQPKKVRGARVRHRCGGYVLLSSSARGKALVEDGDASWVHYSALRASSPAPKRDRDSANVARAGALS</sequence>
<feature type="compositionally biased region" description="Basic and acidic residues" evidence="1">
    <location>
        <begin position="124"/>
        <end position="139"/>
    </location>
</feature>
<dbReference type="Proteomes" id="UP000323386">
    <property type="component" value="Unassembled WGS sequence"/>
</dbReference>
<evidence type="ECO:0000313" key="3">
    <source>
        <dbReference type="Proteomes" id="UP000323386"/>
    </source>
</evidence>
<keyword evidence="3" id="KW-1185">Reference proteome</keyword>
<feature type="compositionally biased region" description="Polar residues" evidence="1">
    <location>
        <begin position="14"/>
        <end position="25"/>
    </location>
</feature>
<feature type="region of interest" description="Disordered" evidence="1">
    <location>
        <begin position="1"/>
        <end position="33"/>
    </location>
</feature>
<evidence type="ECO:0000256" key="1">
    <source>
        <dbReference type="SAM" id="MobiDB-lite"/>
    </source>
</evidence>
<dbReference type="EMBL" id="OOIP01000009">
    <property type="protein sequence ID" value="SPO38121.1"/>
    <property type="molecule type" value="Genomic_DNA"/>
</dbReference>
<name>A0A5C3F4H1_9BASI</name>
<accession>A0A5C3F4H1</accession>
<feature type="region of interest" description="Disordered" evidence="1">
    <location>
        <begin position="63"/>
        <end position="149"/>
    </location>
</feature>
<evidence type="ECO:0000313" key="2">
    <source>
        <dbReference type="EMBL" id="SPO38121.1"/>
    </source>
</evidence>
<dbReference type="AlphaFoldDB" id="A0A5C3F4H1"/>
<feature type="region of interest" description="Disordered" evidence="1">
    <location>
        <begin position="271"/>
        <end position="291"/>
    </location>
</feature>
<protein>
    <submittedName>
        <fullName evidence="2">Uncharacterized protein</fullName>
    </submittedName>
</protein>
<reference evidence="2 3" key="1">
    <citation type="submission" date="2018-03" db="EMBL/GenBank/DDBJ databases">
        <authorList>
            <person name="Guldener U."/>
        </authorList>
    </citation>
    <scope>NUCLEOTIDE SEQUENCE [LARGE SCALE GENOMIC DNA]</scope>
    <source>
        <strain evidence="2 3">DAOM196992</strain>
    </source>
</reference>